<dbReference type="EMBL" id="KL660774">
    <property type="protein sequence ID" value="KFA62895.1"/>
    <property type="molecule type" value="Genomic_DNA"/>
</dbReference>
<evidence type="ECO:0000256" key="2">
    <source>
        <dbReference type="ARBA" id="ARBA00047591"/>
    </source>
</evidence>
<organism evidence="6 7">
    <name type="scientific">Stachybotrys chlorohalonatus (strain IBT 40285)</name>
    <dbReference type="NCBI Taxonomy" id="1283841"/>
    <lineage>
        <taxon>Eukaryota</taxon>
        <taxon>Fungi</taxon>
        <taxon>Dikarya</taxon>
        <taxon>Ascomycota</taxon>
        <taxon>Pezizomycotina</taxon>
        <taxon>Sordariomycetes</taxon>
        <taxon>Hypocreomycetidae</taxon>
        <taxon>Hypocreales</taxon>
        <taxon>Stachybotryaceae</taxon>
        <taxon>Stachybotrys</taxon>
    </lineage>
</organism>
<evidence type="ECO:0000313" key="7">
    <source>
        <dbReference type="Proteomes" id="UP000028524"/>
    </source>
</evidence>
<evidence type="ECO:0000256" key="4">
    <source>
        <dbReference type="SAM" id="SignalP"/>
    </source>
</evidence>
<dbReference type="InParanoid" id="A0A084QG10"/>
<dbReference type="GO" id="GO:0006629">
    <property type="term" value="P:lipid metabolic process"/>
    <property type="evidence" value="ECO:0007669"/>
    <property type="project" value="InterPro"/>
</dbReference>
<evidence type="ECO:0000256" key="3">
    <source>
        <dbReference type="ARBA" id="ARBA00048461"/>
    </source>
</evidence>
<sequence length="347" mass="36006">MLGYILLSFAALAAAAPLSATDYVNAFKARSLDGRAAVTEQVLADFRIYAEYAGAAYCNSEVAPGTAITCGGSAGPCPSVEGNAATVLQSFEGLLTGIGGYVAVDHARSEIIISIRGSNNLRNFLTDVVFIRQGCDLFSGCQVHAGFGTAWKEIESRATAAVAAAVAANPGYSVVATGHSLGGAVATIAAGYLRRSHAVDIYTFGAPRVGNAAFSQFITDQAGGEFRVTHVDDPVPRLPPMIFGYRHISPEYWLSTGDGENLEFAVGDVIVCQGISTTGCNAGTNVGLNIPAHLNYIVEISSCGPAFSFRQASEVSNEDLAVRLHEWALADQEYAAAINGAAAAPAA</sequence>
<accession>A0A084QG10</accession>
<dbReference type="CDD" id="cd00519">
    <property type="entry name" value="Lipase_3"/>
    <property type="match status" value="1"/>
</dbReference>
<dbReference type="OMA" id="CTRCECT"/>
<dbReference type="InterPro" id="IPR029058">
    <property type="entry name" value="AB_hydrolase_fold"/>
</dbReference>
<dbReference type="InterPro" id="IPR002921">
    <property type="entry name" value="Fungal_lipase-type"/>
</dbReference>
<dbReference type="HOGENOM" id="CLU_032957_1_0_1"/>
<reference evidence="6 7" key="1">
    <citation type="journal article" date="2014" name="BMC Genomics">
        <title>Comparative genome sequencing reveals chemotype-specific gene clusters in the toxigenic black mold Stachybotrys.</title>
        <authorList>
            <person name="Semeiks J."/>
            <person name="Borek D."/>
            <person name="Otwinowski Z."/>
            <person name="Grishin N.V."/>
        </authorList>
    </citation>
    <scope>NUCLEOTIDE SEQUENCE [LARGE SCALE GENOMIC DNA]</scope>
    <source>
        <strain evidence="6 7">IBT 40285</strain>
    </source>
</reference>
<dbReference type="STRING" id="1283841.A0A084QG10"/>
<dbReference type="Gene3D" id="3.40.50.1820">
    <property type="entry name" value="alpha/beta hydrolase"/>
    <property type="match status" value="1"/>
</dbReference>
<dbReference type="Pfam" id="PF01764">
    <property type="entry name" value="Lipase_3"/>
    <property type="match status" value="1"/>
</dbReference>
<comment type="similarity">
    <text evidence="1">Belongs to the AB hydrolase superfamily. Lipase family. Class 3 subfamily.</text>
</comment>
<proteinExistence type="inferred from homology"/>
<dbReference type="PANTHER" id="PTHR45856">
    <property type="entry name" value="ALPHA/BETA-HYDROLASES SUPERFAMILY PROTEIN"/>
    <property type="match status" value="1"/>
</dbReference>
<evidence type="ECO:0000313" key="6">
    <source>
        <dbReference type="EMBL" id="KFA62895.1"/>
    </source>
</evidence>
<feature type="domain" description="Fungal lipase-type" evidence="5">
    <location>
        <begin position="113"/>
        <end position="241"/>
    </location>
</feature>
<dbReference type="AlphaFoldDB" id="A0A084QG10"/>
<protein>
    <recommendedName>
        <fullName evidence="5">Fungal lipase-type domain-containing protein</fullName>
    </recommendedName>
</protein>
<keyword evidence="7" id="KW-1185">Reference proteome</keyword>
<name>A0A084QG10_STAC4</name>
<gene>
    <name evidence="6" type="ORF">S40285_02264</name>
</gene>
<comment type="catalytic activity">
    <reaction evidence="3">
        <text>a monoacylglycerol + H2O = glycerol + a fatty acid + H(+)</text>
        <dbReference type="Rhea" id="RHEA:15245"/>
        <dbReference type="ChEBI" id="CHEBI:15377"/>
        <dbReference type="ChEBI" id="CHEBI:15378"/>
        <dbReference type="ChEBI" id="CHEBI:17408"/>
        <dbReference type="ChEBI" id="CHEBI:17754"/>
        <dbReference type="ChEBI" id="CHEBI:28868"/>
    </reaction>
</comment>
<dbReference type="SUPFAM" id="SSF53474">
    <property type="entry name" value="alpha/beta-Hydrolases"/>
    <property type="match status" value="1"/>
</dbReference>
<feature type="chain" id="PRO_5012475128" description="Fungal lipase-type domain-containing protein" evidence="4">
    <location>
        <begin position="16"/>
        <end position="347"/>
    </location>
</feature>
<evidence type="ECO:0000256" key="1">
    <source>
        <dbReference type="ARBA" id="ARBA00043996"/>
    </source>
</evidence>
<keyword evidence="4" id="KW-0732">Signal</keyword>
<dbReference type="OrthoDB" id="426718at2759"/>
<dbReference type="PANTHER" id="PTHR45856:SF11">
    <property type="entry name" value="FUNGAL LIPASE-LIKE DOMAIN-CONTAINING PROTEIN"/>
    <property type="match status" value="1"/>
</dbReference>
<comment type="catalytic activity">
    <reaction evidence="2">
        <text>a diacylglycerol + H2O = a monoacylglycerol + a fatty acid + H(+)</text>
        <dbReference type="Rhea" id="RHEA:32731"/>
        <dbReference type="ChEBI" id="CHEBI:15377"/>
        <dbReference type="ChEBI" id="CHEBI:15378"/>
        <dbReference type="ChEBI" id="CHEBI:17408"/>
        <dbReference type="ChEBI" id="CHEBI:18035"/>
        <dbReference type="ChEBI" id="CHEBI:28868"/>
    </reaction>
</comment>
<evidence type="ECO:0000259" key="5">
    <source>
        <dbReference type="Pfam" id="PF01764"/>
    </source>
</evidence>
<dbReference type="Proteomes" id="UP000028524">
    <property type="component" value="Unassembled WGS sequence"/>
</dbReference>
<dbReference type="InterPro" id="IPR051218">
    <property type="entry name" value="Sec_MonoDiacylglyc_Lipase"/>
</dbReference>
<feature type="signal peptide" evidence="4">
    <location>
        <begin position="1"/>
        <end position="15"/>
    </location>
</feature>